<gene>
    <name evidence="1" type="ORF">KYN89_14540</name>
</gene>
<keyword evidence="2" id="KW-1185">Reference proteome</keyword>
<reference evidence="1 2" key="1">
    <citation type="submission" date="2021-07" db="EMBL/GenBank/DDBJ databases">
        <title>Alteriqipengyuania abyssalis NZ-12B nov, sp.nov isolated from deep sea sponge in pacific ocean.</title>
        <authorList>
            <person name="Tareen S."/>
            <person name="Wink J."/>
        </authorList>
    </citation>
    <scope>NUCLEOTIDE SEQUENCE [LARGE SCALE GENOMIC DNA]</scope>
    <source>
        <strain evidence="1 2">NZ-12B</strain>
    </source>
</reference>
<accession>A0ABS7PGU7</accession>
<protein>
    <submittedName>
        <fullName evidence="1">Uncharacterized protein</fullName>
    </submittedName>
</protein>
<dbReference type="RefSeq" id="WP_010234834.1">
    <property type="nucleotide sequence ID" value="NZ_JAHWXP010000004.1"/>
</dbReference>
<evidence type="ECO:0000313" key="1">
    <source>
        <dbReference type="EMBL" id="MBY8338264.1"/>
    </source>
</evidence>
<dbReference type="EMBL" id="JAHWXP010000004">
    <property type="protein sequence ID" value="MBY8338264.1"/>
    <property type="molecule type" value="Genomic_DNA"/>
</dbReference>
<proteinExistence type="predicted"/>
<evidence type="ECO:0000313" key="2">
    <source>
        <dbReference type="Proteomes" id="UP000759298"/>
    </source>
</evidence>
<sequence length="87" mass="9712">MANVWSDEEVRVLVGWTAEDYGASMVLRLETVTNMPQNADDVLVSRMVLNKDQAVQLGNVLFELSGRLPPKTAKPPLLDRMLARKSD</sequence>
<comment type="caution">
    <text evidence="1">The sequence shown here is derived from an EMBL/GenBank/DDBJ whole genome shotgun (WGS) entry which is preliminary data.</text>
</comment>
<dbReference type="Proteomes" id="UP000759298">
    <property type="component" value="Unassembled WGS sequence"/>
</dbReference>
<name>A0ABS7PGU7_9SPHN</name>
<organism evidence="1 2">
    <name type="scientific">Alteriqipengyuania abyssalis</name>
    <dbReference type="NCBI Taxonomy" id="2860200"/>
    <lineage>
        <taxon>Bacteria</taxon>
        <taxon>Pseudomonadati</taxon>
        <taxon>Pseudomonadota</taxon>
        <taxon>Alphaproteobacteria</taxon>
        <taxon>Sphingomonadales</taxon>
        <taxon>Erythrobacteraceae</taxon>
        <taxon>Alteriqipengyuania</taxon>
    </lineage>
</organism>